<keyword evidence="1" id="KW-0812">Transmembrane</keyword>
<evidence type="ECO:0000256" key="1">
    <source>
        <dbReference type="SAM" id="Phobius"/>
    </source>
</evidence>
<comment type="caution">
    <text evidence="2">The sequence shown here is derived from an EMBL/GenBank/DDBJ whole genome shotgun (WGS) entry which is preliminary data.</text>
</comment>
<organism evidence="2 3">
    <name type="scientific">Porites lobata</name>
    <dbReference type="NCBI Taxonomy" id="104759"/>
    <lineage>
        <taxon>Eukaryota</taxon>
        <taxon>Metazoa</taxon>
        <taxon>Cnidaria</taxon>
        <taxon>Anthozoa</taxon>
        <taxon>Hexacorallia</taxon>
        <taxon>Scleractinia</taxon>
        <taxon>Fungiina</taxon>
        <taxon>Poritidae</taxon>
        <taxon>Porites</taxon>
    </lineage>
</organism>
<feature type="non-terminal residue" evidence="2">
    <location>
        <position position="1"/>
    </location>
</feature>
<keyword evidence="1" id="KW-1133">Transmembrane helix</keyword>
<accession>A0ABN8S3A0</accession>
<dbReference type="Proteomes" id="UP001159405">
    <property type="component" value="Unassembled WGS sequence"/>
</dbReference>
<protein>
    <submittedName>
        <fullName evidence="2">Uncharacterized protein</fullName>
    </submittedName>
</protein>
<evidence type="ECO:0000313" key="2">
    <source>
        <dbReference type="EMBL" id="CAH3186068.1"/>
    </source>
</evidence>
<sequence length="150" mass="17327">TRSYSLTFQALQTNQVSRASLYLIHPVASLTARNIAMMFEHIYGVASFLVMLIVLLCVFKMYLALTATRREHRAFLVESATREEQQRVNRAQRLEIEGDRRSNAEEGIPRRFERRRLPVQHDERRCLGVPSCSAARAGFRTDSMQMSHIN</sequence>
<keyword evidence="1" id="KW-0472">Membrane</keyword>
<reference evidence="2 3" key="1">
    <citation type="submission" date="2022-05" db="EMBL/GenBank/DDBJ databases">
        <authorList>
            <consortium name="Genoscope - CEA"/>
            <person name="William W."/>
        </authorList>
    </citation>
    <scope>NUCLEOTIDE SEQUENCE [LARGE SCALE GENOMIC DNA]</scope>
</reference>
<gene>
    <name evidence="2" type="ORF">PLOB_00034142</name>
</gene>
<name>A0ABN8S3A0_9CNID</name>
<proteinExistence type="predicted"/>
<evidence type="ECO:0000313" key="3">
    <source>
        <dbReference type="Proteomes" id="UP001159405"/>
    </source>
</evidence>
<dbReference type="EMBL" id="CALNXK010000458">
    <property type="protein sequence ID" value="CAH3186068.1"/>
    <property type="molecule type" value="Genomic_DNA"/>
</dbReference>
<feature type="transmembrane region" description="Helical" evidence="1">
    <location>
        <begin position="42"/>
        <end position="63"/>
    </location>
</feature>
<keyword evidence="3" id="KW-1185">Reference proteome</keyword>